<reference evidence="3" key="1">
    <citation type="submission" date="2021-01" db="UniProtKB">
        <authorList>
            <consortium name="EnsemblPlants"/>
        </authorList>
    </citation>
    <scope>IDENTIFICATION</scope>
</reference>
<accession>A0A7N0RA10</accession>
<feature type="domain" description="Myb/SANT-like" evidence="2">
    <location>
        <begin position="294"/>
        <end position="388"/>
    </location>
</feature>
<protein>
    <recommendedName>
        <fullName evidence="2">Myb/SANT-like domain-containing protein</fullName>
    </recommendedName>
</protein>
<feature type="region of interest" description="Disordered" evidence="1">
    <location>
        <begin position="272"/>
        <end position="291"/>
    </location>
</feature>
<feature type="compositionally biased region" description="Low complexity" evidence="1">
    <location>
        <begin position="280"/>
        <end position="291"/>
    </location>
</feature>
<proteinExistence type="predicted"/>
<dbReference type="Pfam" id="PF12776">
    <property type="entry name" value="Myb_DNA-bind_3"/>
    <property type="match status" value="2"/>
</dbReference>
<dbReference type="AlphaFoldDB" id="A0A7N0RA10"/>
<dbReference type="OMA" id="ATDDCEQ"/>
<feature type="domain" description="Myb/SANT-like" evidence="2">
    <location>
        <begin position="64"/>
        <end position="158"/>
    </location>
</feature>
<name>A0A7N0RA10_KALFE</name>
<evidence type="ECO:0000313" key="3">
    <source>
        <dbReference type="EnsemblPlants" id="Kaladp0003s0147.1.v1.1"/>
    </source>
</evidence>
<dbReference type="PANTHER" id="PTHR46929:SF33">
    <property type="entry name" value="L10-INTERACTING MYB DOMAIN-CONTAINING PROTEIN-LIKE ISOFORM X1"/>
    <property type="match status" value="1"/>
</dbReference>
<dbReference type="PANTHER" id="PTHR46929">
    <property type="entry name" value="EXPRESSED PROTEIN"/>
    <property type="match status" value="1"/>
</dbReference>
<dbReference type="InterPro" id="IPR024752">
    <property type="entry name" value="Myb/SANT-like_dom"/>
</dbReference>
<dbReference type="EnsemblPlants" id="Kaladp0003s0147.3.v1.1">
    <property type="protein sequence ID" value="Kaladp0003s0147.3.v1.1"/>
    <property type="gene ID" value="Kaladp0003s0147.v1.1"/>
</dbReference>
<dbReference type="Gramene" id="Kaladp0003s0147.3.v1.1">
    <property type="protein sequence ID" value="Kaladp0003s0147.3.v1.1"/>
    <property type="gene ID" value="Kaladp0003s0147.v1.1"/>
</dbReference>
<organism evidence="3 4">
    <name type="scientific">Kalanchoe fedtschenkoi</name>
    <name type="common">Lavender scallops</name>
    <name type="synonym">South American air plant</name>
    <dbReference type="NCBI Taxonomy" id="63787"/>
    <lineage>
        <taxon>Eukaryota</taxon>
        <taxon>Viridiplantae</taxon>
        <taxon>Streptophyta</taxon>
        <taxon>Embryophyta</taxon>
        <taxon>Tracheophyta</taxon>
        <taxon>Spermatophyta</taxon>
        <taxon>Magnoliopsida</taxon>
        <taxon>eudicotyledons</taxon>
        <taxon>Gunneridae</taxon>
        <taxon>Pentapetalae</taxon>
        <taxon>Saxifragales</taxon>
        <taxon>Crassulaceae</taxon>
        <taxon>Kalanchoe</taxon>
    </lineage>
</organism>
<evidence type="ECO:0000259" key="2">
    <source>
        <dbReference type="Pfam" id="PF12776"/>
    </source>
</evidence>
<dbReference type="Proteomes" id="UP000594263">
    <property type="component" value="Unplaced"/>
</dbReference>
<dbReference type="EnsemblPlants" id="Kaladp0003s0147.1.v1.1">
    <property type="protein sequence ID" value="Kaladp0003s0147.1.v1.1"/>
    <property type="gene ID" value="Kaladp0003s0147.v1.1"/>
</dbReference>
<sequence length="553" mass="63844">MRAQIEAHLANRVSIPVRILSSENLIPELKQPNSIPAQLIRSSPSQSEMGLRAHKNGDRLRTVWTPEMDRCFIDLMLEHVQKGHRVDDTSFTKQAWKQMMSSFNSKFKCQYEKDILKNRHKTLRNLYRTVKGLLSHGGFSWDEMRHMVTAENSFWEEYIKTHPEARCFRIKTIPYYRDLCTIYEKAHARETVSEAAEGCSDMSGVEDGFTKDVLPATSDNKEPGKIVVFSLTGEQGGAIMGEDMCREGGGGDLALIDDANIDGDYSISTEDLDISPPDITKTTSSTTSTRTRTYWQPPMDRFFIDLMLKEVRRGNQMDGVFRKHTWGEMISLFNAKFGFKYDVDILKNRYKTLRKQYNVIKKLLEMDGFRWDDMRQMVAADDFVWQEYIKEHTDARQFMTRPVPYYKELCIICRDLNNDNGDDPCDRIVYPASSEKEDQLVVVSVDEISSQKSVRELENPNLPNPKKACLDTDHVSADEPAMYSFSHSRIYQEMPNTPSIETVVQAVQSLPDMDEDLILDACDLLEDEKKVKTFLALDVKLRKKWLIRKLRPQ</sequence>
<evidence type="ECO:0000256" key="1">
    <source>
        <dbReference type="SAM" id="MobiDB-lite"/>
    </source>
</evidence>
<keyword evidence="4" id="KW-1185">Reference proteome</keyword>
<evidence type="ECO:0000313" key="4">
    <source>
        <dbReference type="Proteomes" id="UP000594263"/>
    </source>
</evidence>
<dbReference type="Gramene" id="Kaladp0003s0147.1.v1.1">
    <property type="protein sequence ID" value="Kaladp0003s0147.1.v1.1"/>
    <property type="gene ID" value="Kaladp0003s0147.v1.1"/>
</dbReference>